<dbReference type="Pfam" id="PF00884">
    <property type="entry name" value="Sulfatase"/>
    <property type="match status" value="1"/>
</dbReference>
<dbReference type="PROSITE" id="PS00149">
    <property type="entry name" value="SULFATASE_2"/>
    <property type="match status" value="1"/>
</dbReference>
<dbReference type="GO" id="GO:0004065">
    <property type="term" value="F:arylsulfatase activity"/>
    <property type="evidence" value="ECO:0007669"/>
    <property type="project" value="UniProtKB-EC"/>
</dbReference>
<evidence type="ECO:0000259" key="7">
    <source>
        <dbReference type="Pfam" id="PF00884"/>
    </source>
</evidence>
<evidence type="ECO:0000256" key="3">
    <source>
        <dbReference type="ARBA" id="ARBA00022723"/>
    </source>
</evidence>
<evidence type="ECO:0000256" key="4">
    <source>
        <dbReference type="ARBA" id="ARBA00022729"/>
    </source>
</evidence>
<dbReference type="RefSeq" id="WP_146392172.1">
    <property type="nucleotide sequence ID" value="NZ_SJPK01000007.1"/>
</dbReference>
<keyword evidence="9" id="KW-1185">Reference proteome</keyword>
<organism evidence="8 9">
    <name type="scientific">Allorhodopirellula solitaria</name>
    <dbReference type="NCBI Taxonomy" id="2527987"/>
    <lineage>
        <taxon>Bacteria</taxon>
        <taxon>Pseudomonadati</taxon>
        <taxon>Planctomycetota</taxon>
        <taxon>Planctomycetia</taxon>
        <taxon>Pirellulales</taxon>
        <taxon>Pirellulaceae</taxon>
        <taxon>Allorhodopirellula</taxon>
    </lineage>
</organism>
<dbReference type="GO" id="GO:0046872">
    <property type="term" value="F:metal ion binding"/>
    <property type="evidence" value="ECO:0007669"/>
    <property type="project" value="UniProtKB-KW"/>
</dbReference>
<evidence type="ECO:0000256" key="5">
    <source>
        <dbReference type="ARBA" id="ARBA00022801"/>
    </source>
</evidence>
<evidence type="ECO:0000256" key="1">
    <source>
        <dbReference type="ARBA" id="ARBA00001913"/>
    </source>
</evidence>
<dbReference type="Proteomes" id="UP000318053">
    <property type="component" value="Unassembled WGS sequence"/>
</dbReference>
<feature type="domain" description="Sulfatase N-terminal" evidence="7">
    <location>
        <begin position="44"/>
        <end position="386"/>
    </location>
</feature>
<name>A0A5C5XS42_9BACT</name>
<evidence type="ECO:0000256" key="6">
    <source>
        <dbReference type="ARBA" id="ARBA00022837"/>
    </source>
</evidence>
<dbReference type="EC" id="3.1.6.1" evidence="8"/>
<dbReference type="AlphaFoldDB" id="A0A5C5XS42"/>
<evidence type="ECO:0000256" key="2">
    <source>
        <dbReference type="ARBA" id="ARBA00008779"/>
    </source>
</evidence>
<keyword evidence="4" id="KW-0732">Signal</keyword>
<evidence type="ECO:0000313" key="8">
    <source>
        <dbReference type="EMBL" id="TWT65341.1"/>
    </source>
</evidence>
<comment type="similarity">
    <text evidence="2">Belongs to the sulfatase family.</text>
</comment>
<dbReference type="InterPro" id="IPR024607">
    <property type="entry name" value="Sulfatase_CS"/>
</dbReference>
<protein>
    <submittedName>
        <fullName evidence="8">Arylsulfatase</fullName>
        <ecNumber evidence="8">3.1.6.1</ecNumber>
    </submittedName>
</protein>
<dbReference type="InterPro" id="IPR000917">
    <property type="entry name" value="Sulfatase_N"/>
</dbReference>
<keyword evidence="5 8" id="KW-0378">Hydrolase</keyword>
<dbReference type="EMBL" id="SJPK01000007">
    <property type="protein sequence ID" value="TWT65341.1"/>
    <property type="molecule type" value="Genomic_DNA"/>
</dbReference>
<dbReference type="SUPFAM" id="SSF53649">
    <property type="entry name" value="Alkaline phosphatase-like"/>
    <property type="match status" value="1"/>
</dbReference>
<reference evidence="8 9" key="1">
    <citation type="submission" date="2019-02" db="EMBL/GenBank/DDBJ databases">
        <title>Deep-cultivation of Planctomycetes and their phenomic and genomic characterization uncovers novel biology.</title>
        <authorList>
            <person name="Wiegand S."/>
            <person name="Jogler M."/>
            <person name="Boedeker C."/>
            <person name="Pinto D."/>
            <person name="Vollmers J."/>
            <person name="Rivas-Marin E."/>
            <person name="Kohn T."/>
            <person name="Peeters S.H."/>
            <person name="Heuer A."/>
            <person name="Rast P."/>
            <person name="Oberbeckmann S."/>
            <person name="Bunk B."/>
            <person name="Jeske O."/>
            <person name="Meyerdierks A."/>
            <person name="Storesund J.E."/>
            <person name="Kallscheuer N."/>
            <person name="Luecker S."/>
            <person name="Lage O.M."/>
            <person name="Pohl T."/>
            <person name="Merkel B.J."/>
            <person name="Hornburger P."/>
            <person name="Mueller R.-W."/>
            <person name="Bruemmer F."/>
            <person name="Labrenz M."/>
            <person name="Spormann A.M."/>
            <person name="Op Den Camp H."/>
            <person name="Overmann J."/>
            <person name="Amann R."/>
            <person name="Jetten M.S.M."/>
            <person name="Mascher T."/>
            <person name="Medema M.H."/>
            <person name="Devos D.P."/>
            <person name="Kaster A.-K."/>
            <person name="Ovreas L."/>
            <person name="Rohde M."/>
            <person name="Galperin M.Y."/>
            <person name="Jogler C."/>
        </authorList>
    </citation>
    <scope>NUCLEOTIDE SEQUENCE [LARGE SCALE GENOMIC DNA]</scope>
    <source>
        <strain evidence="8 9">CA85</strain>
    </source>
</reference>
<keyword evidence="6" id="KW-0106">Calcium</keyword>
<dbReference type="PANTHER" id="PTHR42693">
    <property type="entry name" value="ARYLSULFATASE FAMILY MEMBER"/>
    <property type="match status" value="1"/>
</dbReference>
<comment type="caution">
    <text evidence="8">The sequence shown here is derived from an EMBL/GenBank/DDBJ whole genome shotgun (WGS) entry which is preliminary data.</text>
</comment>
<sequence length="543" mass="59659">MIHLPTKPRCVGLILVLLAMIVVVRTNHSVSAAEQSHAPSPDRPNIVLILVDDLGLHDLGVEGSTFYRTPHIDGLAKGGMRFTSGYANCRVCSPSRASILLGQFPARHGITQWIGAAAGTKFNRNKPLLQPEYDRQLPSDDVTLAETLGAAGYRTFFAGKWHLGGEGSLPTDHGFAINFGGHSKGSPPGGYFSPYKNPKLSDGPAGESLTLRLADETANFISHPDPEDSPEPYFAMLAFYTVHGPVQTSQPLWSKYRDAAPAPPADGNRFQIDRTLPVRQVQDHPIYAGMMELLDDAVGRVLEAIDASGQRDNTIVIFTSDNGGVSSGDAYSTCNLPLRGGKGRQWEGGIREPLYIRYPKLTRPGMTCDVPVSGADLYPTLLDLAGLPLLPEQHADGKSLGNLLADKPDPMLRERPLFWHYPHYDNQGGEPSSLMRLGDYKLIHYHLDGRDELYNLAQDASEQHDIAAEQPVRVRRMRDALLTYLRSVDAKFPTPDPRYDAEKAAANQARIAGPFKQRLERAHAEMLEPDYQPNASWWGSSVD</sequence>
<keyword evidence="3" id="KW-0479">Metal-binding</keyword>
<dbReference type="InterPro" id="IPR050738">
    <property type="entry name" value="Sulfatase"/>
</dbReference>
<gene>
    <name evidence="8" type="primary">atsA_45</name>
    <name evidence="8" type="ORF">CA85_32530</name>
</gene>
<dbReference type="Gene3D" id="3.30.1120.10">
    <property type="match status" value="1"/>
</dbReference>
<dbReference type="CDD" id="cd16144">
    <property type="entry name" value="ARS_like"/>
    <property type="match status" value="1"/>
</dbReference>
<dbReference type="PANTHER" id="PTHR42693:SF42">
    <property type="entry name" value="ARYLSULFATASE G"/>
    <property type="match status" value="1"/>
</dbReference>
<dbReference type="InterPro" id="IPR017850">
    <property type="entry name" value="Alkaline_phosphatase_core_sf"/>
</dbReference>
<dbReference type="FunFam" id="3.40.720.10:FF:000065">
    <property type="entry name" value="Arylsulfatase A"/>
    <property type="match status" value="1"/>
</dbReference>
<accession>A0A5C5XS42</accession>
<proteinExistence type="inferred from homology"/>
<dbReference type="Gene3D" id="3.40.720.10">
    <property type="entry name" value="Alkaline Phosphatase, subunit A"/>
    <property type="match status" value="1"/>
</dbReference>
<evidence type="ECO:0000313" key="9">
    <source>
        <dbReference type="Proteomes" id="UP000318053"/>
    </source>
</evidence>
<dbReference type="OrthoDB" id="9783154at2"/>
<comment type="cofactor">
    <cofactor evidence="1">
        <name>Ca(2+)</name>
        <dbReference type="ChEBI" id="CHEBI:29108"/>
    </cofactor>
</comment>